<dbReference type="Ensembl" id="ENSPLAT00000026640.1">
    <property type="protein sequence ID" value="ENSPLAP00000030587.1"/>
    <property type="gene ID" value="ENSPLAG00000021800.1"/>
</dbReference>
<dbReference type="SUPFAM" id="SSF48726">
    <property type="entry name" value="Immunoglobulin"/>
    <property type="match status" value="1"/>
</dbReference>
<reference evidence="7" key="1">
    <citation type="submission" date="2025-08" db="UniProtKB">
        <authorList>
            <consortium name="Ensembl"/>
        </authorList>
    </citation>
    <scope>IDENTIFICATION</scope>
</reference>
<keyword evidence="8" id="KW-1185">Reference proteome</keyword>
<evidence type="ECO:0000256" key="2">
    <source>
        <dbReference type="ARBA" id="ARBA00022490"/>
    </source>
</evidence>
<proteinExistence type="predicted"/>
<evidence type="ECO:0000259" key="6">
    <source>
        <dbReference type="PROSITE" id="PS50835"/>
    </source>
</evidence>
<dbReference type="GO" id="GO:0005737">
    <property type="term" value="C:cytoplasm"/>
    <property type="evidence" value="ECO:0007669"/>
    <property type="project" value="UniProtKB-SubCell"/>
</dbReference>
<dbReference type="Proteomes" id="UP000261500">
    <property type="component" value="Unplaced"/>
</dbReference>
<evidence type="ECO:0000256" key="5">
    <source>
        <dbReference type="SAM" id="MobiDB-lite"/>
    </source>
</evidence>
<dbReference type="AlphaFoldDB" id="A0A3B3W095"/>
<dbReference type="InterPro" id="IPR013098">
    <property type="entry name" value="Ig_I-set"/>
</dbReference>
<evidence type="ECO:0000313" key="8">
    <source>
        <dbReference type="Proteomes" id="UP000261500"/>
    </source>
</evidence>
<dbReference type="GeneTree" id="ENSGT01110000267173"/>
<dbReference type="PROSITE" id="PS50835">
    <property type="entry name" value="IG_LIKE"/>
    <property type="match status" value="1"/>
</dbReference>
<sequence>WSQRKELYPRLKRRRKTGGPTPPEEPFAGFKLKAVPLKFIKKLENIAILSCELSKAAAEVKWFKDGNEIFASRNIIFQSDGRKRMLVIKKSAKKDRGAYTCDCGTDKTTAELNIEGNECLPPSRPRHYCRVSVTETSPVPGLKLTSSSAHLRVKGDKTNHRRLVKNGRRFS</sequence>
<keyword evidence="2" id="KW-0963">Cytoplasm</keyword>
<keyword evidence="4" id="KW-1015">Disulfide bond</keyword>
<dbReference type="Pfam" id="PF07679">
    <property type="entry name" value="I-set"/>
    <property type="match status" value="1"/>
</dbReference>
<evidence type="ECO:0000256" key="4">
    <source>
        <dbReference type="ARBA" id="ARBA00023157"/>
    </source>
</evidence>
<dbReference type="STRING" id="48699.ENSPLAP00000030587"/>
<dbReference type="FunFam" id="2.60.40.10:FF:000214">
    <property type="entry name" value="titin isoform X1"/>
    <property type="match status" value="1"/>
</dbReference>
<dbReference type="Gene3D" id="2.60.40.10">
    <property type="entry name" value="Immunoglobulins"/>
    <property type="match status" value="1"/>
</dbReference>
<protein>
    <recommendedName>
        <fullName evidence="6">Ig-like domain-containing protein</fullName>
    </recommendedName>
</protein>
<dbReference type="PANTHER" id="PTHR35971">
    <property type="entry name" value="SI:DKEY-31G6.6"/>
    <property type="match status" value="1"/>
</dbReference>
<feature type="domain" description="Ig-like" evidence="6">
    <location>
        <begin position="20"/>
        <end position="113"/>
    </location>
</feature>
<feature type="region of interest" description="Disordered" evidence="5">
    <location>
        <begin position="1"/>
        <end position="25"/>
    </location>
</feature>
<dbReference type="PANTHER" id="PTHR35971:SF4">
    <property type="entry name" value="OBSCURIN"/>
    <property type="match status" value="1"/>
</dbReference>
<dbReference type="InterPro" id="IPR036179">
    <property type="entry name" value="Ig-like_dom_sf"/>
</dbReference>
<evidence type="ECO:0000256" key="1">
    <source>
        <dbReference type="ARBA" id="ARBA00004496"/>
    </source>
</evidence>
<reference evidence="7" key="2">
    <citation type="submission" date="2025-09" db="UniProtKB">
        <authorList>
            <consortium name="Ensembl"/>
        </authorList>
    </citation>
    <scope>IDENTIFICATION</scope>
</reference>
<evidence type="ECO:0000256" key="3">
    <source>
        <dbReference type="ARBA" id="ARBA00022553"/>
    </source>
</evidence>
<comment type="subcellular location">
    <subcellularLocation>
        <location evidence="1">Cytoplasm</location>
    </subcellularLocation>
</comment>
<dbReference type="InterPro" id="IPR007110">
    <property type="entry name" value="Ig-like_dom"/>
</dbReference>
<keyword evidence="3" id="KW-0597">Phosphoprotein</keyword>
<dbReference type="InterPro" id="IPR052385">
    <property type="entry name" value="Obscurin/Obscurin-like_Reg"/>
</dbReference>
<name>A0A3B3W095_9TELE</name>
<dbReference type="InterPro" id="IPR013783">
    <property type="entry name" value="Ig-like_fold"/>
</dbReference>
<accession>A0A3B3W095</accession>
<evidence type="ECO:0000313" key="7">
    <source>
        <dbReference type="Ensembl" id="ENSPLAP00000030587.1"/>
    </source>
</evidence>
<organism evidence="7 8">
    <name type="scientific">Poecilia latipinna</name>
    <name type="common">sailfin molly</name>
    <dbReference type="NCBI Taxonomy" id="48699"/>
    <lineage>
        <taxon>Eukaryota</taxon>
        <taxon>Metazoa</taxon>
        <taxon>Chordata</taxon>
        <taxon>Craniata</taxon>
        <taxon>Vertebrata</taxon>
        <taxon>Euteleostomi</taxon>
        <taxon>Actinopterygii</taxon>
        <taxon>Neopterygii</taxon>
        <taxon>Teleostei</taxon>
        <taxon>Neoteleostei</taxon>
        <taxon>Acanthomorphata</taxon>
        <taxon>Ovalentaria</taxon>
        <taxon>Atherinomorphae</taxon>
        <taxon>Cyprinodontiformes</taxon>
        <taxon>Poeciliidae</taxon>
        <taxon>Poeciliinae</taxon>
        <taxon>Poecilia</taxon>
    </lineage>
</organism>